<evidence type="ECO:0000256" key="4">
    <source>
        <dbReference type="SAM" id="MobiDB-lite"/>
    </source>
</evidence>
<keyword evidence="8" id="KW-1185">Reference proteome</keyword>
<dbReference type="CDD" id="cd00038">
    <property type="entry name" value="CAP_ED"/>
    <property type="match status" value="1"/>
</dbReference>
<dbReference type="SUPFAM" id="SSF46785">
    <property type="entry name" value="Winged helix' DNA-binding domain"/>
    <property type="match status" value="1"/>
</dbReference>
<dbReference type="Pfam" id="PF13545">
    <property type="entry name" value="HTH_Crp_2"/>
    <property type="match status" value="1"/>
</dbReference>
<comment type="caution">
    <text evidence="7">The sequence shown here is derived from an EMBL/GenBank/DDBJ whole genome shotgun (WGS) entry which is preliminary data.</text>
</comment>
<dbReference type="Proteomes" id="UP000716322">
    <property type="component" value="Unassembled WGS sequence"/>
</dbReference>
<protein>
    <submittedName>
        <fullName evidence="7">Crp/Fnr family transcriptional regulator</fullName>
    </submittedName>
</protein>
<evidence type="ECO:0000256" key="3">
    <source>
        <dbReference type="ARBA" id="ARBA00023163"/>
    </source>
</evidence>
<evidence type="ECO:0000259" key="6">
    <source>
        <dbReference type="PROSITE" id="PS51063"/>
    </source>
</evidence>
<evidence type="ECO:0000313" key="8">
    <source>
        <dbReference type="Proteomes" id="UP000716322"/>
    </source>
</evidence>
<feature type="domain" description="Cyclic nucleotide-binding" evidence="5">
    <location>
        <begin position="54"/>
        <end position="174"/>
    </location>
</feature>
<keyword evidence="1" id="KW-0805">Transcription regulation</keyword>
<name>A0ABX0P8R4_9BURK</name>
<dbReference type="InterPro" id="IPR036390">
    <property type="entry name" value="WH_DNA-bd_sf"/>
</dbReference>
<dbReference type="SUPFAM" id="SSF51206">
    <property type="entry name" value="cAMP-binding domain-like"/>
    <property type="match status" value="1"/>
</dbReference>
<reference evidence="7 8" key="1">
    <citation type="submission" date="2020-03" db="EMBL/GenBank/DDBJ databases">
        <title>Genome sequence of strain Massilia sp. TW-1.</title>
        <authorList>
            <person name="Chaudhary D.K."/>
        </authorList>
    </citation>
    <scope>NUCLEOTIDE SEQUENCE [LARGE SCALE GENOMIC DNA]</scope>
    <source>
        <strain evidence="7 8">TW-1</strain>
    </source>
</reference>
<dbReference type="InterPro" id="IPR012318">
    <property type="entry name" value="HTH_CRP"/>
</dbReference>
<dbReference type="InterPro" id="IPR000595">
    <property type="entry name" value="cNMP-bd_dom"/>
</dbReference>
<dbReference type="InterPro" id="IPR036388">
    <property type="entry name" value="WH-like_DNA-bd_sf"/>
</dbReference>
<dbReference type="EMBL" id="JAAQOM010000002">
    <property type="protein sequence ID" value="NIA52963.1"/>
    <property type="molecule type" value="Genomic_DNA"/>
</dbReference>
<feature type="domain" description="HTH crp-type" evidence="6">
    <location>
        <begin position="188"/>
        <end position="255"/>
    </location>
</feature>
<feature type="region of interest" description="Disordered" evidence="4">
    <location>
        <begin position="1"/>
        <end position="20"/>
    </location>
</feature>
<dbReference type="SMART" id="SM00100">
    <property type="entry name" value="cNMP"/>
    <property type="match status" value="1"/>
</dbReference>
<evidence type="ECO:0000256" key="1">
    <source>
        <dbReference type="ARBA" id="ARBA00023015"/>
    </source>
</evidence>
<dbReference type="PROSITE" id="PS51063">
    <property type="entry name" value="HTH_CRP_2"/>
    <property type="match status" value="1"/>
</dbReference>
<dbReference type="Gene3D" id="1.10.10.10">
    <property type="entry name" value="Winged helix-like DNA-binding domain superfamily/Winged helix DNA-binding domain"/>
    <property type="match status" value="1"/>
</dbReference>
<dbReference type="InterPro" id="IPR050397">
    <property type="entry name" value="Env_Response_Regulators"/>
</dbReference>
<evidence type="ECO:0000256" key="2">
    <source>
        <dbReference type="ARBA" id="ARBA00023125"/>
    </source>
</evidence>
<feature type="compositionally biased region" description="Basic residues" evidence="4">
    <location>
        <begin position="1"/>
        <end position="13"/>
    </location>
</feature>
<gene>
    <name evidence="7" type="ORF">HAV22_04760</name>
</gene>
<dbReference type="InterPro" id="IPR014710">
    <property type="entry name" value="RmlC-like_jellyroll"/>
</dbReference>
<keyword evidence="3" id="KW-0804">Transcription</keyword>
<evidence type="ECO:0000313" key="7">
    <source>
        <dbReference type="EMBL" id="NIA52963.1"/>
    </source>
</evidence>
<sequence>MHARQSARRRTRPSHSGVSPARTALATIRVFPHPPPERPVPAIDPCTFLRRLPLFSDLGDDELRAVGAAAVERHVERGRHIVRRGDACLGFHTILYGQVKLAFVSAQGQEKVIEILGPGKTFGEAVMFMGKPYFVTATALEDCLLLHVGKDAILAELERSPAFARRMLAGMSRRLHGLVADVESYTLHTGGQRVVDYLLKDAPVSGATVRLPVSKRLVASRLNITPEYFSRVLHDLARRELVRVAGREIEIVDAAALRAYEG</sequence>
<dbReference type="PANTHER" id="PTHR24567:SF74">
    <property type="entry name" value="HTH-TYPE TRANSCRIPTIONAL REGULATOR ARCR"/>
    <property type="match status" value="1"/>
</dbReference>
<dbReference type="Gene3D" id="2.60.120.10">
    <property type="entry name" value="Jelly Rolls"/>
    <property type="match status" value="1"/>
</dbReference>
<dbReference type="SMART" id="SM00419">
    <property type="entry name" value="HTH_CRP"/>
    <property type="match status" value="1"/>
</dbReference>
<evidence type="ECO:0000259" key="5">
    <source>
        <dbReference type="PROSITE" id="PS50042"/>
    </source>
</evidence>
<dbReference type="InterPro" id="IPR018490">
    <property type="entry name" value="cNMP-bd_dom_sf"/>
</dbReference>
<dbReference type="Pfam" id="PF00027">
    <property type="entry name" value="cNMP_binding"/>
    <property type="match status" value="1"/>
</dbReference>
<dbReference type="PROSITE" id="PS50042">
    <property type="entry name" value="CNMP_BINDING_3"/>
    <property type="match status" value="1"/>
</dbReference>
<proteinExistence type="predicted"/>
<keyword evidence="2" id="KW-0238">DNA-binding</keyword>
<dbReference type="PANTHER" id="PTHR24567">
    <property type="entry name" value="CRP FAMILY TRANSCRIPTIONAL REGULATORY PROTEIN"/>
    <property type="match status" value="1"/>
</dbReference>
<organism evidence="7 8">
    <name type="scientific">Telluria antibiotica</name>
    <dbReference type="NCBI Taxonomy" id="2717319"/>
    <lineage>
        <taxon>Bacteria</taxon>
        <taxon>Pseudomonadati</taxon>
        <taxon>Pseudomonadota</taxon>
        <taxon>Betaproteobacteria</taxon>
        <taxon>Burkholderiales</taxon>
        <taxon>Oxalobacteraceae</taxon>
        <taxon>Telluria group</taxon>
        <taxon>Telluria</taxon>
    </lineage>
</organism>
<accession>A0ABX0P8R4</accession>